<dbReference type="RefSeq" id="WP_021170932.1">
    <property type="nucleotide sequence ID" value="NZ_CTRP01000014.1"/>
</dbReference>
<keyword evidence="5" id="KW-0694">RNA-binding</keyword>
<comment type="subunit">
    <text evidence="2">Homotetramer.</text>
</comment>
<dbReference type="PANTHER" id="PTHR44154">
    <property type="entry name" value="QUINONE OXIDOREDUCTASE"/>
    <property type="match status" value="1"/>
</dbReference>
<dbReference type="Proteomes" id="UP000049855">
    <property type="component" value="Unassembled WGS sequence"/>
</dbReference>
<dbReference type="InterPro" id="IPR051603">
    <property type="entry name" value="Zinc-ADH_QOR/CCCR"/>
</dbReference>
<sequence length="332" mass="35432">MKAMIFRKYGGPEVFELADIDKPELRAGYVLIKVVASSVNPLETKIRSGLAANIGPVLPAILNADVSGEIVAVGAGTEPWKVGDQVFGCTGGVGQLQGALAEYMLADARLIAKKPENIDLFMAALFPLVTITAWEGIVEKSLAKPGEKLLIHGAAGGVGHIAVQLAKQQGAIVYGTVTNPEKVAIVKEYGADHVIVVNDESVEGYVAKITDGKGFDAVFDTVGGNNLIHSFNAVKLKGTVCTTNARATLNIGMMHSKAITLHALLMTAPMLFDIERERHGIILDQARKLIEQGCLRILQDPQKFAFTDISKAHEYLESGKAIGKISLINSFC</sequence>
<dbReference type="EMBL" id="CTRP01000014">
    <property type="protein sequence ID" value="CQR73662.1"/>
    <property type="molecule type" value="Genomic_DNA"/>
</dbReference>
<accession>A0A0U1L1X3</accession>
<dbReference type="CDD" id="cd08272">
    <property type="entry name" value="MDR6"/>
    <property type="match status" value="1"/>
</dbReference>
<feature type="domain" description="Enoyl reductase (ER)" evidence="7">
    <location>
        <begin position="10"/>
        <end position="327"/>
    </location>
</feature>
<dbReference type="Pfam" id="PF00107">
    <property type="entry name" value="ADH_zinc_N"/>
    <property type="match status" value="1"/>
</dbReference>
<dbReference type="Gene3D" id="3.90.180.10">
    <property type="entry name" value="Medium-chain alcohol dehydrogenases, catalytic domain"/>
    <property type="match status" value="1"/>
</dbReference>
<dbReference type="GO" id="GO:0003723">
    <property type="term" value="F:RNA binding"/>
    <property type="evidence" value="ECO:0007669"/>
    <property type="project" value="UniProtKB-KW"/>
</dbReference>
<dbReference type="InterPro" id="IPR036291">
    <property type="entry name" value="NAD(P)-bd_dom_sf"/>
</dbReference>
<comment type="subcellular location">
    <subcellularLocation>
        <location evidence="1">Cytoplasm</location>
    </subcellularLocation>
</comment>
<keyword evidence="8" id="KW-0560">Oxidoreductase</keyword>
<keyword evidence="3" id="KW-0963">Cytoplasm</keyword>
<organism evidence="8 9">
    <name type="scientific">Sporomusa ovata</name>
    <dbReference type="NCBI Taxonomy" id="2378"/>
    <lineage>
        <taxon>Bacteria</taxon>
        <taxon>Bacillati</taxon>
        <taxon>Bacillota</taxon>
        <taxon>Negativicutes</taxon>
        <taxon>Selenomonadales</taxon>
        <taxon>Sporomusaceae</taxon>
        <taxon>Sporomusa</taxon>
    </lineage>
</organism>
<dbReference type="InterPro" id="IPR013149">
    <property type="entry name" value="ADH-like_C"/>
</dbReference>
<dbReference type="GO" id="GO:0016829">
    <property type="term" value="F:lyase activity"/>
    <property type="evidence" value="ECO:0007669"/>
    <property type="project" value="UniProtKB-KW"/>
</dbReference>
<dbReference type="GO" id="GO:0005737">
    <property type="term" value="C:cytoplasm"/>
    <property type="evidence" value="ECO:0007669"/>
    <property type="project" value="UniProtKB-SubCell"/>
</dbReference>
<evidence type="ECO:0000256" key="2">
    <source>
        <dbReference type="ARBA" id="ARBA00011881"/>
    </source>
</evidence>
<evidence type="ECO:0000256" key="5">
    <source>
        <dbReference type="ARBA" id="ARBA00022884"/>
    </source>
</evidence>
<keyword evidence="4" id="KW-0521">NADP</keyword>
<dbReference type="EC" id="1.1.1.-" evidence="8"/>
<dbReference type="GO" id="GO:0016491">
    <property type="term" value="F:oxidoreductase activity"/>
    <property type="evidence" value="ECO:0007669"/>
    <property type="project" value="UniProtKB-KW"/>
</dbReference>
<evidence type="ECO:0000256" key="6">
    <source>
        <dbReference type="ARBA" id="ARBA00022990"/>
    </source>
</evidence>
<keyword evidence="9" id="KW-1185">Reference proteome</keyword>
<gene>
    <name evidence="8" type="ORF">SpAn4DRAFT_0124</name>
</gene>
<name>A0A0U1L1X3_9FIRM</name>
<dbReference type="Gene3D" id="3.40.50.720">
    <property type="entry name" value="NAD(P)-binding Rossmann-like Domain"/>
    <property type="match status" value="1"/>
</dbReference>
<dbReference type="SUPFAM" id="SSF50129">
    <property type="entry name" value="GroES-like"/>
    <property type="match status" value="1"/>
</dbReference>
<dbReference type="InterPro" id="IPR013154">
    <property type="entry name" value="ADH-like_N"/>
</dbReference>
<dbReference type="GO" id="GO:0008270">
    <property type="term" value="F:zinc ion binding"/>
    <property type="evidence" value="ECO:0007669"/>
    <property type="project" value="InterPro"/>
</dbReference>
<evidence type="ECO:0000313" key="9">
    <source>
        <dbReference type="Proteomes" id="UP000049855"/>
    </source>
</evidence>
<keyword evidence="6" id="KW-0007">Acetylation</keyword>
<evidence type="ECO:0000256" key="1">
    <source>
        <dbReference type="ARBA" id="ARBA00004496"/>
    </source>
</evidence>
<dbReference type="Pfam" id="PF08240">
    <property type="entry name" value="ADH_N"/>
    <property type="match status" value="1"/>
</dbReference>
<evidence type="ECO:0000256" key="3">
    <source>
        <dbReference type="ARBA" id="ARBA00022490"/>
    </source>
</evidence>
<dbReference type="InterPro" id="IPR011032">
    <property type="entry name" value="GroES-like_sf"/>
</dbReference>
<dbReference type="InterPro" id="IPR002364">
    <property type="entry name" value="Quin_OxRdtase/zeta-crystal_CS"/>
</dbReference>
<dbReference type="SMART" id="SM00829">
    <property type="entry name" value="PKS_ER"/>
    <property type="match status" value="1"/>
</dbReference>
<dbReference type="PANTHER" id="PTHR44154:SF1">
    <property type="entry name" value="QUINONE OXIDOREDUCTASE"/>
    <property type="match status" value="1"/>
</dbReference>
<evidence type="ECO:0000256" key="4">
    <source>
        <dbReference type="ARBA" id="ARBA00022857"/>
    </source>
</evidence>
<proteinExistence type="predicted"/>
<dbReference type="InterPro" id="IPR020843">
    <property type="entry name" value="ER"/>
</dbReference>
<dbReference type="PROSITE" id="PS01162">
    <property type="entry name" value="QOR_ZETA_CRYSTAL"/>
    <property type="match status" value="1"/>
</dbReference>
<reference evidence="9" key="1">
    <citation type="submission" date="2015-03" db="EMBL/GenBank/DDBJ databases">
        <authorList>
            <person name="Nijsse Bart"/>
        </authorList>
    </citation>
    <scope>NUCLEOTIDE SEQUENCE [LARGE SCALE GENOMIC DNA]</scope>
</reference>
<keyword evidence="8" id="KW-0456">Lyase</keyword>
<evidence type="ECO:0000259" key="7">
    <source>
        <dbReference type="SMART" id="SM00829"/>
    </source>
</evidence>
<dbReference type="SUPFAM" id="SSF51735">
    <property type="entry name" value="NAD(P)-binding Rossmann-fold domains"/>
    <property type="match status" value="1"/>
</dbReference>
<protein>
    <submittedName>
        <fullName evidence="8">Bifunctional protein: zinc-containing alcohol dehydrogenase quinone oxidoreductase ( NADPH:quinone reductase) Similar to arginate lyase</fullName>
        <ecNumber evidence="8">1.1.1.-</ecNumber>
    </submittedName>
</protein>
<evidence type="ECO:0000313" key="8">
    <source>
        <dbReference type="EMBL" id="CQR73662.1"/>
    </source>
</evidence>
<dbReference type="AlphaFoldDB" id="A0A0U1L1X3"/>